<dbReference type="EMBL" id="VZRA01000004">
    <property type="protein sequence ID" value="KAB0668958.1"/>
    <property type="molecule type" value="Genomic_DNA"/>
</dbReference>
<evidence type="ECO:0000313" key="2">
    <source>
        <dbReference type="EMBL" id="KAB0668958.1"/>
    </source>
</evidence>
<evidence type="ECO:0000256" key="1">
    <source>
        <dbReference type="SAM" id="Coils"/>
    </source>
</evidence>
<evidence type="ECO:0000313" key="3">
    <source>
        <dbReference type="Proteomes" id="UP000798046"/>
    </source>
</evidence>
<dbReference type="RefSeq" id="WP_151157594.1">
    <property type="nucleotide sequence ID" value="NZ_VZRA01000004.1"/>
</dbReference>
<accession>A0ABQ6TLM7</accession>
<sequence length="141" mass="16211">MSEIMLEAVLRMPIELWNNGPIDQMQRHSRYIQAADEIARLRAQVSELTKERDALKQQLSLLGPVCAKIVLPTDPDYMLMMTKADYDKSLEQARQETAREIIQYIINQGTVPDAIGSTHIYDIQDCDLDELRDKYGIKEDV</sequence>
<keyword evidence="1" id="KW-0175">Coiled coil</keyword>
<name>A0ABQ6TLM7_9BACT</name>
<keyword evidence="3" id="KW-1185">Reference proteome</keyword>
<feature type="coiled-coil region" evidence="1">
    <location>
        <begin position="31"/>
        <end position="58"/>
    </location>
</feature>
<dbReference type="Proteomes" id="UP000798046">
    <property type="component" value="Unassembled WGS sequence"/>
</dbReference>
<comment type="caution">
    <text evidence="2">The sequence shown here is derived from an EMBL/GenBank/DDBJ whole genome shotgun (WGS) entry which is preliminary data.</text>
</comment>
<protein>
    <submittedName>
        <fullName evidence="2">Uncharacterized protein</fullName>
    </submittedName>
</protein>
<organism evidence="2 3">
    <name type="scientific">Oryzomonas sagensis</name>
    <dbReference type="NCBI Taxonomy" id="2603857"/>
    <lineage>
        <taxon>Bacteria</taxon>
        <taxon>Pseudomonadati</taxon>
        <taxon>Thermodesulfobacteriota</taxon>
        <taxon>Desulfuromonadia</taxon>
        <taxon>Geobacterales</taxon>
        <taxon>Geobacteraceae</taxon>
        <taxon>Oryzomonas</taxon>
    </lineage>
</organism>
<reference evidence="2 3" key="1">
    <citation type="journal article" date="2020" name="Microorganisms">
        <title>Description of Three Novel Members in the Family Geobacteraceae, Oryzomonas japonicum gen. nov., sp. nov., Oryzomonas sagensis sp. nov., and Oryzomonas ruber sp. nov.</title>
        <authorList>
            <person name="Xu Z."/>
            <person name="Masuda Y."/>
            <person name="Hayakawa C."/>
            <person name="Ushijima N."/>
            <person name="Kawano K."/>
            <person name="Shiratori Y."/>
            <person name="Senoo K."/>
            <person name="Itoh H."/>
        </authorList>
    </citation>
    <scope>NUCLEOTIDE SEQUENCE [LARGE SCALE GENOMIC DNA]</scope>
    <source>
        <strain evidence="2 3">Red100</strain>
    </source>
</reference>
<gene>
    <name evidence="2" type="ORF">F6V30_14060</name>
</gene>
<proteinExistence type="predicted"/>